<organism evidence="2 3">
    <name type="scientific">Erwinia psidii</name>
    <dbReference type="NCBI Taxonomy" id="69224"/>
    <lineage>
        <taxon>Bacteria</taxon>
        <taxon>Pseudomonadati</taxon>
        <taxon>Pseudomonadota</taxon>
        <taxon>Gammaproteobacteria</taxon>
        <taxon>Enterobacterales</taxon>
        <taxon>Erwiniaceae</taxon>
        <taxon>Erwinia</taxon>
    </lineage>
</organism>
<name>A0A3N6RTM7_9GAMM</name>
<keyword evidence="3" id="KW-1185">Reference proteome</keyword>
<reference evidence="2 3" key="1">
    <citation type="submission" date="2018-10" db="EMBL/GenBank/DDBJ databases">
        <title>Draft genome sequence for the type isolate of Erwinia psidii, agent causal of bacterial blight in guava (Psidium guajava) and wilt and die-back of Eucalyptus spp.</title>
        <authorList>
            <person name="Hermenegildo P.S."/>
            <person name="Santos S.A."/>
            <person name="Guimaraes L.M.S."/>
            <person name="Vidigal P.M.P."/>
            <person name="Pereira I.C."/>
            <person name="Badel J.L."/>
            <person name="Alfenas-Zerbini P."/>
            <person name="Ferreira M.A.S.V."/>
            <person name="Alfenas A.C."/>
        </authorList>
    </citation>
    <scope>NUCLEOTIDE SEQUENCE [LARGE SCALE GENOMIC DNA]</scope>
    <source>
        <strain evidence="2 3">IBSBF 435</strain>
    </source>
</reference>
<dbReference type="RefSeq" id="WP_124234933.1">
    <property type="nucleotide sequence ID" value="NZ_RHHM01000033.1"/>
</dbReference>
<proteinExistence type="predicted"/>
<dbReference type="AlphaFoldDB" id="A0A3N6RTM7"/>
<comment type="caution">
    <text evidence="2">The sequence shown here is derived from an EMBL/GenBank/DDBJ whole genome shotgun (WGS) entry which is preliminary data.</text>
</comment>
<dbReference type="OrthoDB" id="6545106at2"/>
<evidence type="ECO:0000313" key="2">
    <source>
        <dbReference type="EMBL" id="RQM36318.1"/>
    </source>
</evidence>
<gene>
    <name evidence="2" type="ORF">EB241_21185</name>
</gene>
<keyword evidence="1" id="KW-0472">Membrane</keyword>
<evidence type="ECO:0000313" key="3">
    <source>
        <dbReference type="Proteomes" id="UP000279457"/>
    </source>
</evidence>
<dbReference type="EMBL" id="RHHM01000033">
    <property type="protein sequence ID" value="RQM36318.1"/>
    <property type="molecule type" value="Genomic_DNA"/>
</dbReference>
<accession>A0A3N6RTM7</accession>
<keyword evidence="1" id="KW-0812">Transmembrane</keyword>
<sequence>MNNIEMEKKLAEDGFNRKEIALLKFMTERDSTTYQVLIVELSKRFVGAIALLVIIFGFYGSSIFLREDTDFFVLTLVLAFAFIAVWFVAPLKLGAKAYFFRKKYPQL</sequence>
<feature type="transmembrane region" description="Helical" evidence="1">
    <location>
        <begin position="71"/>
        <end position="93"/>
    </location>
</feature>
<keyword evidence="1" id="KW-1133">Transmembrane helix</keyword>
<evidence type="ECO:0000256" key="1">
    <source>
        <dbReference type="SAM" id="Phobius"/>
    </source>
</evidence>
<feature type="transmembrane region" description="Helical" evidence="1">
    <location>
        <begin position="45"/>
        <end position="65"/>
    </location>
</feature>
<protein>
    <submittedName>
        <fullName evidence="2">Uncharacterized protein</fullName>
    </submittedName>
</protein>
<dbReference type="Proteomes" id="UP000279457">
    <property type="component" value="Unassembled WGS sequence"/>
</dbReference>